<dbReference type="InterPro" id="IPR001480">
    <property type="entry name" value="Bulb-type_lectin_dom"/>
</dbReference>
<dbReference type="InterPro" id="IPR008271">
    <property type="entry name" value="Ser/Thr_kinase_AS"/>
</dbReference>
<evidence type="ECO:0000256" key="9">
    <source>
        <dbReference type="ARBA" id="ARBA00022840"/>
    </source>
</evidence>
<dbReference type="InterPro" id="IPR017441">
    <property type="entry name" value="Protein_kinase_ATP_BS"/>
</dbReference>
<reference evidence="23 24" key="1">
    <citation type="submission" date="2021-05" db="EMBL/GenBank/DDBJ databases">
        <title>Genome Assembly of Synthetic Allotetraploid Brassica napus Reveals Homoeologous Exchanges between Subgenomes.</title>
        <authorList>
            <person name="Davis J.T."/>
        </authorList>
    </citation>
    <scope>NUCLEOTIDE SEQUENCE [LARGE SCALE GENOMIC DNA]</scope>
    <source>
        <strain evidence="24">cv. Da-Ae</strain>
        <tissue evidence="23">Seedling</tissue>
    </source>
</reference>
<dbReference type="InterPro" id="IPR052232">
    <property type="entry name" value="RLK_Ser/Thr-Kinase"/>
</dbReference>
<dbReference type="Gene3D" id="1.10.510.10">
    <property type="entry name" value="Transferase(Phosphotransferase) domain 1"/>
    <property type="match status" value="1"/>
</dbReference>
<dbReference type="Gene3D" id="3.30.200.20">
    <property type="entry name" value="Phosphorylase Kinase, domain 1"/>
    <property type="match status" value="1"/>
</dbReference>
<comment type="catalytic activity">
    <reaction evidence="15 16">
        <text>L-seryl-[protein] + ATP = O-phospho-L-seryl-[protein] + ADP + H(+)</text>
        <dbReference type="Rhea" id="RHEA:17989"/>
        <dbReference type="Rhea" id="RHEA-COMP:9863"/>
        <dbReference type="Rhea" id="RHEA-COMP:11604"/>
        <dbReference type="ChEBI" id="CHEBI:15378"/>
        <dbReference type="ChEBI" id="CHEBI:29999"/>
        <dbReference type="ChEBI" id="CHEBI:30616"/>
        <dbReference type="ChEBI" id="CHEBI:83421"/>
        <dbReference type="ChEBI" id="CHEBI:456216"/>
        <dbReference type="EC" id="2.7.11.1"/>
    </reaction>
</comment>
<evidence type="ECO:0000256" key="8">
    <source>
        <dbReference type="ARBA" id="ARBA00022777"/>
    </source>
</evidence>
<dbReference type="CDD" id="cd00028">
    <property type="entry name" value="B_lectin"/>
    <property type="match status" value="1"/>
</dbReference>
<keyword evidence="13" id="KW-0325">Glycoprotein</keyword>
<dbReference type="SMART" id="SM00108">
    <property type="entry name" value="B_lectin"/>
    <property type="match status" value="1"/>
</dbReference>
<evidence type="ECO:0000256" key="19">
    <source>
        <dbReference type="SAM" id="Phobius"/>
    </source>
</evidence>
<evidence type="ECO:0000256" key="14">
    <source>
        <dbReference type="ARBA" id="ARBA00047899"/>
    </source>
</evidence>
<dbReference type="PANTHER" id="PTHR47984:SF13">
    <property type="entry name" value="PROTEIN KINASE DOMAIN-CONTAINING PROTEIN"/>
    <property type="match status" value="1"/>
</dbReference>
<feature type="signal peptide" evidence="20">
    <location>
        <begin position="1"/>
        <end position="22"/>
    </location>
</feature>
<sequence length="865" mass="95390">MALSPILVPLLLIPIFLGSVFAISPLKTDTLKPGQQLRDWEQLISAGEAFTLRFFTPRESSTFLLGSAGLRYIGIWSQSDPVWVGNPTEPVSDSSGSLSIDTNGALKITRANASPIMVSPHLSLAGNVSATLLDSGNFVIRDTGRGGRGPGRVLWQSFDHPTNILLPGMKIGFNLKTKKEISVTSWTSNQVPTPGAFGLGLDPSGANQLLVWRHVTQSRKLKAKSLPAGQITVTNSFRSSTCAGGTSEGSGPCKKDLKSSSAICIAEKPTACRKGSEYLEPRRGYMMDNAYYGDGLSSGISDCHGSCWRNCSCIAFQSFPRGQCHYWGKGSKDPSLPTKIQSRELSSQCCLRSDFFLPCPSETPPIRWIKQRFKKMGTSLNNALSRKYNGLELWEIIVIVLSAIFLVVLAVSIWLTFRRKKSRPSPSQIPLSLHIPPSVPEEIKEIRVDEVSSTNGDANGYPSISEKFGDKEPEKGVAAAVVVAESENGDSSRSGSFNHMEKKDGSSVSSANHLTAPSPLSGLPEFSHLGWGHWFTLRDLQMATNQFSRDNIIGDGGYGVVYRGSLVNGSPVAVKKLLNNLGQADKDFRVEVEAIGHVRHKNLVRLLGYCMEGTQRMLVYEYVNNGNLEQWLRGDNQNHEYLTWEARMKILIGTAKALAYLHEAIEPKVVHRDIKSSNILIDDKFNSKISDFGLAKLLGADKSFITTRVMGTFGYVAPEYANSGLLNEKSDVYSFGVVLLEAITGRYPVDYARPPPEVHLVEWLKMMVQQRRSEEVVDPNLNTKPSTSALKRTLLTALRCVDPMSEKRPRMSQVARMLESEEYPIPREDRRKRRSQNGTTRDSDPPRNSTDTDKSEYHGLKPEAG</sequence>
<evidence type="ECO:0000256" key="17">
    <source>
        <dbReference type="PROSITE-ProRule" id="PRU10141"/>
    </source>
</evidence>
<dbReference type="PROSITE" id="PS00107">
    <property type="entry name" value="PROTEIN_KINASE_ATP"/>
    <property type="match status" value="1"/>
</dbReference>
<evidence type="ECO:0000256" key="5">
    <source>
        <dbReference type="ARBA" id="ARBA00022692"/>
    </source>
</evidence>
<evidence type="ECO:0000256" key="2">
    <source>
        <dbReference type="ARBA" id="ARBA00022527"/>
    </source>
</evidence>
<comment type="subcellular location">
    <subcellularLocation>
        <location evidence="1">Membrane</location>
        <topology evidence="1">Single-pass membrane protein</topology>
    </subcellularLocation>
</comment>
<dbReference type="PROSITE" id="PS50927">
    <property type="entry name" value="BULB_LECTIN"/>
    <property type="match status" value="1"/>
</dbReference>
<evidence type="ECO:0000256" key="7">
    <source>
        <dbReference type="ARBA" id="ARBA00022741"/>
    </source>
</evidence>
<dbReference type="InterPro" id="IPR000719">
    <property type="entry name" value="Prot_kinase_dom"/>
</dbReference>
<dbReference type="PROSITE" id="PS00108">
    <property type="entry name" value="PROTEIN_KINASE_ST"/>
    <property type="match status" value="1"/>
</dbReference>
<evidence type="ECO:0000256" key="12">
    <source>
        <dbReference type="ARBA" id="ARBA00023157"/>
    </source>
</evidence>
<feature type="domain" description="Protein kinase" evidence="21">
    <location>
        <begin position="547"/>
        <end position="824"/>
    </location>
</feature>
<dbReference type="SUPFAM" id="SSF56112">
    <property type="entry name" value="Protein kinase-like (PK-like)"/>
    <property type="match status" value="1"/>
</dbReference>
<gene>
    <name evidence="23" type="ORF">HID58_050873</name>
</gene>
<feature type="region of interest" description="Disordered" evidence="18">
    <location>
        <begin position="806"/>
        <end position="865"/>
    </location>
</feature>
<dbReference type="Proteomes" id="UP000824890">
    <property type="component" value="Unassembled WGS sequence"/>
</dbReference>
<accession>A0ABQ8A7M4</accession>
<keyword evidence="5 19" id="KW-0812">Transmembrane</keyword>
<evidence type="ECO:0000313" key="23">
    <source>
        <dbReference type="EMBL" id="KAH0888444.1"/>
    </source>
</evidence>
<comment type="caution">
    <text evidence="23">The sequence shown here is derived from an EMBL/GenBank/DDBJ whole genome shotgun (WGS) entry which is preliminary data.</text>
</comment>
<dbReference type="Pfam" id="PF00069">
    <property type="entry name" value="Pkinase"/>
    <property type="match status" value="1"/>
</dbReference>
<evidence type="ECO:0000256" key="1">
    <source>
        <dbReference type="ARBA" id="ARBA00004167"/>
    </source>
</evidence>
<keyword evidence="4 16" id="KW-0808">Transferase</keyword>
<dbReference type="SUPFAM" id="SSF51110">
    <property type="entry name" value="alpha-D-mannose-specific plant lectins"/>
    <property type="match status" value="1"/>
</dbReference>
<keyword evidence="24" id="KW-1185">Reference proteome</keyword>
<keyword evidence="8 16" id="KW-0418">Kinase</keyword>
<dbReference type="SMART" id="SM00220">
    <property type="entry name" value="S_TKc"/>
    <property type="match status" value="1"/>
</dbReference>
<keyword evidence="11 19" id="KW-0472">Membrane</keyword>
<dbReference type="Gene3D" id="2.90.10.10">
    <property type="entry name" value="Bulb-type lectin domain"/>
    <property type="match status" value="1"/>
</dbReference>
<dbReference type="EC" id="2.7.11.1" evidence="16"/>
<feature type="binding site" evidence="17">
    <location>
        <position position="576"/>
    </location>
    <ligand>
        <name>ATP</name>
        <dbReference type="ChEBI" id="CHEBI:30616"/>
    </ligand>
</feature>
<evidence type="ECO:0000313" key="24">
    <source>
        <dbReference type="Proteomes" id="UP000824890"/>
    </source>
</evidence>
<dbReference type="CDD" id="cd14066">
    <property type="entry name" value="STKc_IRAK"/>
    <property type="match status" value="1"/>
</dbReference>
<organism evidence="23 24">
    <name type="scientific">Brassica napus</name>
    <name type="common">Rape</name>
    <dbReference type="NCBI Taxonomy" id="3708"/>
    <lineage>
        <taxon>Eukaryota</taxon>
        <taxon>Viridiplantae</taxon>
        <taxon>Streptophyta</taxon>
        <taxon>Embryophyta</taxon>
        <taxon>Tracheophyta</taxon>
        <taxon>Spermatophyta</taxon>
        <taxon>Magnoliopsida</taxon>
        <taxon>eudicotyledons</taxon>
        <taxon>Gunneridae</taxon>
        <taxon>Pentapetalae</taxon>
        <taxon>rosids</taxon>
        <taxon>malvids</taxon>
        <taxon>Brassicales</taxon>
        <taxon>Brassicaceae</taxon>
        <taxon>Brassiceae</taxon>
        <taxon>Brassica</taxon>
    </lineage>
</organism>
<feature type="transmembrane region" description="Helical" evidence="19">
    <location>
        <begin position="393"/>
        <end position="417"/>
    </location>
</feature>
<dbReference type="InterPro" id="IPR036426">
    <property type="entry name" value="Bulb-type_lectin_dom_sf"/>
</dbReference>
<comment type="similarity">
    <text evidence="16">Belongs to the protein kinase superfamily. Ser/Thr protein kinase family.</text>
</comment>
<dbReference type="PANTHER" id="PTHR47984">
    <property type="entry name" value="OS01G0323000 PROTEIN"/>
    <property type="match status" value="1"/>
</dbReference>
<evidence type="ECO:0000259" key="22">
    <source>
        <dbReference type="PROSITE" id="PS50927"/>
    </source>
</evidence>
<name>A0ABQ8A7M4_BRANA</name>
<dbReference type="Pfam" id="PF01453">
    <property type="entry name" value="B_lectin"/>
    <property type="match status" value="1"/>
</dbReference>
<evidence type="ECO:0000256" key="18">
    <source>
        <dbReference type="SAM" id="MobiDB-lite"/>
    </source>
</evidence>
<dbReference type="InterPro" id="IPR011009">
    <property type="entry name" value="Kinase-like_dom_sf"/>
</dbReference>
<keyword evidence="3" id="KW-0597">Phosphoprotein</keyword>
<feature type="compositionally biased region" description="Basic and acidic residues" evidence="18">
    <location>
        <begin position="841"/>
        <end position="865"/>
    </location>
</feature>
<evidence type="ECO:0000256" key="4">
    <source>
        <dbReference type="ARBA" id="ARBA00022679"/>
    </source>
</evidence>
<dbReference type="InterPro" id="IPR024171">
    <property type="entry name" value="SRK-like_kinase"/>
</dbReference>
<dbReference type="PIRSF" id="PIRSF000641">
    <property type="entry name" value="SRK"/>
    <property type="match status" value="1"/>
</dbReference>
<protein>
    <recommendedName>
        <fullName evidence="16">Receptor-like serine/threonine-protein kinase</fullName>
        <ecNumber evidence="16">2.7.11.1</ecNumber>
    </recommendedName>
</protein>
<feature type="chain" id="PRO_5046260642" description="Receptor-like serine/threonine-protein kinase" evidence="20">
    <location>
        <begin position="23"/>
        <end position="865"/>
    </location>
</feature>
<comment type="catalytic activity">
    <reaction evidence="14 16">
        <text>L-threonyl-[protein] + ATP = O-phospho-L-threonyl-[protein] + ADP + H(+)</text>
        <dbReference type="Rhea" id="RHEA:46608"/>
        <dbReference type="Rhea" id="RHEA-COMP:11060"/>
        <dbReference type="Rhea" id="RHEA-COMP:11605"/>
        <dbReference type="ChEBI" id="CHEBI:15378"/>
        <dbReference type="ChEBI" id="CHEBI:30013"/>
        <dbReference type="ChEBI" id="CHEBI:30616"/>
        <dbReference type="ChEBI" id="CHEBI:61977"/>
        <dbReference type="ChEBI" id="CHEBI:456216"/>
        <dbReference type="EC" id="2.7.11.1"/>
    </reaction>
</comment>
<proteinExistence type="inferred from homology"/>
<keyword evidence="6 20" id="KW-0732">Signal</keyword>
<evidence type="ECO:0000256" key="16">
    <source>
        <dbReference type="PIRNR" id="PIRNR000641"/>
    </source>
</evidence>
<dbReference type="PROSITE" id="PS50011">
    <property type="entry name" value="PROTEIN_KINASE_DOM"/>
    <property type="match status" value="1"/>
</dbReference>
<evidence type="ECO:0000259" key="21">
    <source>
        <dbReference type="PROSITE" id="PS50011"/>
    </source>
</evidence>
<feature type="domain" description="Bulb-type lectin" evidence="22">
    <location>
        <begin position="28"/>
        <end position="153"/>
    </location>
</feature>
<evidence type="ECO:0000256" key="15">
    <source>
        <dbReference type="ARBA" id="ARBA00048679"/>
    </source>
</evidence>
<keyword evidence="7 16" id="KW-0547">Nucleotide-binding</keyword>
<evidence type="ECO:0000256" key="11">
    <source>
        <dbReference type="ARBA" id="ARBA00023136"/>
    </source>
</evidence>
<feature type="region of interest" description="Disordered" evidence="18">
    <location>
        <begin position="485"/>
        <end position="513"/>
    </location>
</feature>
<evidence type="ECO:0000256" key="3">
    <source>
        <dbReference type="ARBA" id="ARBA00022553"/>
    </source>
</evidence>
<evidence type="ECO:0000256" key="13">
    <source>
        <dbReference type="ARBA" id="ARBA00023180"/>
    </source>
</evidence>
<dbReference type="EMBL" id="JAGKQM010000013">
    <property type="protein sequence ID" value="KAH0888444.1"/>
    <property type="molecule type" value="Genomic_DNA"/>
</dbReference>
<keyword evidence="12" id="KW-1015">Disulfide bond</keyword>
<keyword evidence="9 16" id="KW-0067">ATP-binding</keyword>
<evidence type="ECO:0000256" key="20">
    <source>
        <dbReference type="SAM" id="SignalP"/>
    </source>
</evidence>
<evidence type="ECO:0000256" key="10">
    <source>
        <dbReference type="ARBA" id="ARBA00022989"/>
    </source>
</evidence>
<evidence type="ECO:0000256" key="6">
    <source>
        <dbReference type="ARBA" id="ARBA00022729"/>
    </source>
</evidence>
<keyword evidence="2 16" id="KW-0723">Serine/threonine-protein kinase</keyword>
<keyword evidence="10 19" id="KW-1133">Transmembrane helix</keyword>